<feature type="domain" description="Coiled-coil protein 142 C-terminal" evidence="2">
    <location>
        <begin position="116"/>
        <end position="314"/>
    </location>
</feature>
<evidence type="ECO:0000259" key="2">
    <source>
        <dbReference type="Pfam" id="PF14923"/>
    </source>
</evidence>
<feature type="region of interest" description="Disordered" evidence="1">
    <location>
        <begin position="245"/>
        <end position="300"/>
    </location>
</feature>
<dbReference type="PANTHER" id="PTHR21436:SF2">
    <property type="entry name" value="COILED-COIL DOMAIN-CONTAINING PROTEIN 142"/>
    <property type="match status" value="1"/>
</dbReference>
<dbReference type="InterPro" id="IPR055350">
    <property type="entry name" value="CCDC142_C"/>
</dbReference>
<dbReference type="Proteomes" id="UP000230750">
    <property type="component" value="Unassembled WGS sequence"/>
</dbReference>
<gene>
    <name evidence="3" type="ORF">BSL78_10714</name>
</gene>
<dbReference type="EMBL" id="MRZV01000330">
    <property type="protein sequence ID" value="PIK52402.1"/>
    <property type="molecule type" value="Genomic_DNA"/>
</dbReference>
<feature type="domain" description="Coiled-coil protein 142 C-terminal" evidence="2">
    <location>
        <begin position="12"/>
        <end position="83"/>
    </location>
</feature>
<dbReference type="PANTHER" id="PTHR21436">
    <property type="entry name" value="COILED-COIL DOMAIN-CONTAINING PROTEIN 142"/>
    <property type="match status" value="1"/>
</dbReference>
<keyword evidence="4" id="KW-1185">Reference proteome</keyword>
<accession>A0A2G8KWQ7</accession>
<sequence length="338" mass="37241">MFLTDAKTASIEEWGKRKVTLQLALLDAAVTTIVAMETWCKAQSSQFLSSWKVQQFLLVSQGDLKILTDYALRVLKICSMLVAEIKSTAGPVDSLQLDKANRQKIRVGKPHFSSSLLPSEPNQYAELAINTLLKPVTEGVCHLKATSQITVVSIATTKMLDTWMNFILKEKPKFSLHGACQLEQDLNHVHAWLASDVCGLKPDSKQSILALDAVRNFHAAVHLLKFQPPGKLGVGLSSSKDELTSEYSVSTAPSDSHKDGTGTFSDPATYTPPIQRAKGTQLAGRNSDPGRLANQCESGSEEDLVQLPRKKEWLSLRVHQGNRWKLSFNCLNNNQEDA</sequence>
<name>A0A2G8KWQ7_STIJA</name>
<organism evidence="3 4">
    <name type="scientific">Stichopus japonicus</name>
    <name type="common">Sea cucumber</name>
    <dbReference type="NCBI Taxonomy" id="307972"/>
    <lineage>
        <taxon>Eukaryota</taxon>
        <taxon>Metazoa</taxon>
        <taxon>Echinodermata</taxon>
        <taxon>Eleutherozoa</taxon>
        <taxon>Echinozoa</taxon>
        <taxon>Holothuroidea</taxon>
        <taxon>Aspidochirotacea</taxon>
        <taxon>Aspidochirotida</taxon>
        <taxon>Stichopodidae</taxon>
        <taxon>Apostichopus</taxon>
    </lineage>
</organism>
<proteinExistence type="predicted"/>
<dbReference type="STRING" id="307972.A0A2G8KWQ7"/>
<feature type="compositionally biased region" description="Polar residues" evidence="1">
    <location>
        <begin position="245"/>
        <end position="254"/>
    </location>
</feature>
<dbReference type="OrthoDB" id="6579237at2759"/>
<evidence type="ECO:0000313" key="3">
    <source>
        <dbReference type="EMBL" id="PIK52402.1"/>
    </source>
</evidence>
<dbReference type="Pfam" id="PF14923">
    <property type="entry name" value="CCDC142"/>
    <property type="match status" value="2"/>
</dbReference>
<reference evidence="3 4" key="1">
    <citation type="journal article" date="2017" name="PLoS Biol.">
        <title>The sea cucumber genome provides insights into morphological evolution and visceral regeneration.</title>
        <authorList>
            <person name="Zhang X."/>
            <person name="Sun L."/>
            <person name="Yuan J."/>
            <person name="Sun Y."/>
            <person name="Gao Y."/>
            <person name="Zhang L."/>
            <person name="Li S."/>
            <person name="Dai H."/>
            <person name="Hamel J.F."/>
            <person name="Liu C."/>
            <person name="Yu Y."/>
            <person name="Liu S."/>
            <person name="Lin W."/>
            <person name="Guo K."/>
            <person name="Jin S."/>
            <person name="Xu P."/>
            <person name="Storey K.B."/>
            <person name="Huan P."/>
            <person name="Zhang T."/>
            <person name="Zhou Y."/>
            <person name="Zhang J."/>
            <person name="Lin C."/>
            <person name="Li X."/>
            <person name="Xing L."/>
            <person name="Huo D."/>
            <person name="Sun M."/>
            <person name="Wang L."/>
            <person name="Mercier A."/>
            <person name="Li F."/>
            <person name="Yang H."/>
            <person name="Xiang J."/>
        </authorList>
    </citation>
    <scope>NUCLEOTIDE SEQUENCE [LARGE SCALE GENOMIC DNA]</scope>
    <source>
        <strain evidence="3">Shaxun</strain>
        <tissue evidence="3">Muscle</tissue>
    </source>
</reference>
<evidence type="ECO:0000313" key="4">
    <source>
        <dbReference type="Proteomes" id="UP000230750"/>
    </source>
</evidence>
<evidence type="ECO:0000256" key="1">
    <source>
        <dbReference type="SAM" id="MobiDB-lite"/>
    </source>
</evidence>
<dbReference type="InterPro" id="IPR026700">
    <property type="entry name" value="CCDC142"/>
</dbReference>
<dbReference type="AlphaFoldDB" id="A0A2G8KWQ7"/>
<comment type="caution">
    <text evidence="3">The sequence shown here is derived from an EMBL/GenBank/DDBJ whole genome shotgun (WGS) entry which is preliminary data.</text>
</comment>
<protein>
    <recommendedName>
        <fullName evidence="2">Coiled-coil protein 142 C-terminal domain-containing protein</fullName>
    </recommendedName>
</protein>